<keyword evidence="4" id="KW-0378">Hydrolase</keyword>
<feature type="domain" description="PA" evidence="2">
    <location>
        <begin position="133"/>
        <end position="224"/>
    </location>
</feature>
<dbReference type="InterPro" id="IPR007484">
    <property type="entry name" value="Peptidase_M28"/>
</dbReference>
<keyword evidence="5" id="KW-1185">Reference proteome</keyword>
<protein>
    <submittedName>
        <fullName evidence="4">Aminopeptidase</fullName>
        <ecNumber evidence="4">3.4.11.24</ecNumber>
    </submittedName>
</protein>
<evidence type="ECO:0000259" key="3">
    <source>
        <dbReference type="Pfam" id="PF04389"/>
    </source>
</evidence>
<keyword evidence="1" id="KW-0732">Signal</keyword>
<sequence length="494" mass="51171">MRVRRAGAGLVAVFSTVVVLSGCSSPPAPAPPEQVVSLADHLAEQVTEAGMSVHLQRLQDIAAEHGGNRADGTPGFDASVDYVITVLRDKGFDVETTEFERLETQDAGRPTVTVGGRTYQVDQASLLVQSRGVEGPVVRPARAPGCSAADYPARVPRGAVVVVDDTGCSVVAKHQAAVDKGAAALVVVSAGGRNGSPPGLFERGYYERLTLPVAVIGDEGGAALRRATGPARVVLDGKTATVTSRNVLAQTRTGSTRDVVMVGAHLDSVPQGPGINDNGTGVAAVLETALQLGPEPDVSNAVRFAFWGGEESRLAGSLDYVFNRSRDELNDIALYLNVDMIGSPNAGYFTYDGDQSGAPSPDVDAEDVPVGSEGLERTLAGYLNLAGMRPADMPLSASTDYHPFLTAGIPVGGLTTGGPQQKTAVQARLWGGTAGAPFDPNYHTVRDTARAVNREALAITGSGLAFTVGTYASSIEGPNGVPAHDLRHRSAMGP</sequence>
<keyword evidence="4" id="KW-0031">Aminopeptidase</keyword>
<dbReference type="Pfam" id="PF04389">
    <property type="entry name" value="Peptidase_M28"/>
    <property type="match status" value="1"/>
</dbReference>
<proteinExistence type="predicted"/>
<dbReference type="GO" id="GO:0008235">
    <property type="term" value="F:metalloexopeptidase activity"/>
    <property type="evidence" value="ECO:0007669"/>
    <property type="project" value="InterPro"/>
</dbReference>
<keyword evidence="4" id="KW-0645">Protease</keyword>
<evidence type="ECO:0000256" key="1">
    <source>
        <dbReference type="SAM" id="SignalP"/>
    </source>
</evidence>
<dbReference type="InterPro" id="IPR003137">
    <property type="entry name" value="PA_domain"/>
</dbReference>
<evidence type="ECO:0000313" key="4">
    <source>
        <dbReference type="EMBL" id="STZ60548.1"/>
    </source>
</evidence>
<reference evidence="4 5" key="1">
    <citation type="submission" date="2018-06" db="EMBL/GenBank/DDBJ databases">
        <authorList>
            <consortium name="Pathogen Informatics"/>
            <person name="Doyle S."/>
        </authorList>
    </citation>
    <scope>NUCLEOTIDE SEQUENCE [LARGE SCALE GENOMIC DNA]</scope>
    <source>
        <strain evidence="4 5">NCTC10821</strain>
    </source>
</reference>
<dbReference type="AlphaFoldDB" id="A0A378TIB0"/>
<accession>A0A378TIB0</accession>
<feature type="signal peptide" evidence="1">
    <location>
        <begin position="1"/>
        <end position="30"/>
    </location>
</feature>
<dbReference type="PANTHER" id="PTHR12147:SF26">
    <property type="entry name" value="PEPTIDASE M28 DOMAIN-CONTAINING PROTEIN"/>
    <property type="match status" value="1"/>
</dbReference>
<dbReference type="EC" id="3.4.11.24" evidence="4"/>
<gene>
    <name evidence="4" type="ORF">NCTC10821_04088</name>
</gene>
<name>A0A378TIB0_9MYCO</name>
<organism evidence="4 5">
    <name type="scientific">Mycolicibacterium tokaiense</name>
    <dbReference type="NCBI Taxonomy" id="39695"/>
    <lineage>
        <taxon>Bacteria</taxon>
        <taxon>Bacillati</taxon>
        <taxon>Actinomycetota</taxon>
        <taxon>Actinomycetes</taxon>
        <taxon>Mycobacteriales</taxon>
        <taxon>Mycobacteriaceae</taxon>
        <taxon>Mycolicibacterium</taxon>
    </lineage>
</organism>
<feature type="chain" id="PRO_5017085725" evidence="1">
    <location>
        <begin position="31"/>
        <end position="494"/>
    </location>
</feature>
<feature type="domain" description="Peptidase M28" evidence="3">
    <location>
        <begin position="246"/>
        <end position="463"/>
    </location>
</feature>
<dbReference type="Pfam" id="PF02225">
    <property type="entry name" value="PA"/>
    <property type="match status" value="1"/>
</dbReference>
<dbReference type="PANTHER" id="PTHR12147">
    <property type="entry name" value="METALLOPEPTIDASE M28 FAMILY MEMBER"/>
    <property type="match status" value="1"/>
</dbReference>
<evidence type="ECO:0000313" key="5">
    <source>
        <dbReference type="Proteomes" id="UP000254978"/>
    </source>
</evidence>
<dbReference type="GO" id="GO:0006508">
    <property type="term" value="P:proteolysis"/>
    <property type="evidence" value="ECO:0007669"/>
    <property type="project" value="InterPro"/>
</dbReference>
<dbReference type="SUPFAM" id="SSF53187">
    <property type="entry name" value="Zn-dependent exopeptidases"/>
    <property type="match status" value="1"/>
</dbReference>
<dbReference type="Gene3D" id="3.50.30.30">
    <property type="match status" value="1"/>
</dbReference>
<dbReference type="PROSITE" id="PS51257">
    <property type="entry name" value="PROKAR_LIPOPROTEIN"/>
    <property type="match status" value="1"/>
</dbReference>
<dbReference type="Proteomes" id="UP000254978">
    <property type="component" value="Unassembled WGS sequence"/>
</dbReference>
<dbReference type="InterPro" id="IPR045175">
    <property type="entry name" value="M28_fam"/>
</dbReference>
<dbReference type="Gene3D" id="3.40.630.10">
    <property type="entry name" value="Zn peptidases"/>
    <property type="match status" value="1"/>
</dbReference>
<evidence type="ECO:0000259" key="2">
    <source>
        <dbReference type="Pfam" id="PF02225"/>
    </source>
</evidence>
<dbReference type="EMBL" id="UGQT01000001">
    <property type="protein sequence ID" value="STZ60548.1"/>
    <property type="molecule type" value="Genomic_DNA"/>
</dbReference>
<dbReference type="GO" id="GO:0004177">
    <property type="term" value="F:aminopeptidase activity"/>
    <property type="evidence" value="ECO:0007669"/>
    <property type="project" value="UniProtKB-KW"/>
</dbReference>